<keyword evidence="1" id="KW-0472">Membrane</keyword>
<keyword evidence="3" id="KW-1185">Reference proteome</keyword>
<evidence type="ECO:0000313" key="2">
    <source>
        <dbReference type="EMBL" id="GEC03539.1"/>
    </source>
</evidence>
<dbReference type="AlphaFoldDB" id="A0A4Y3VCW9"/>
<dbReference type="Proteomes" id="UP000317881">
    <property type="component" value="Unassembled WGS sequence"/>
</dbReference>
<proteinExistence type="predicted"/>
<protein>
    <submittedName>
        <fullName evidence="2">Uncharacterized protein</fullName>
    </submittedName>
</protein>
<sequence>MRALDRTTWTLTWRLTRAGGRTGLLATSLAVAAAAISTALLLLCVATNNELVFIFI</sequence>
<name>A0A4Y3VCW9_9ACTN</name>
<evidence type="ECO:0000256" key="1">
    <source>
        <dbReference type="SAM" id="Phobius"/>
    </source>
</evidence>
<organism evidence="2 3">
    <name type="scientific">Streptomyces spinoverrucosus</name>
    <dbReference type="NCBI Taxonomy" id="284043"/>
    <lineage>
        <taxon>Bacteria</taxon>
        <taxon>Bacillati</taxon>
        <taxon>Actinomycetota</taxon>
        <taxon>Actinomycetes</taxon>
        <taxon>Kitasatosporales</taxon>
        <taxon>Streptomycetaceae</taxon>
        <taxon>Streptomyces</taxon>
    </lineage>
</organism>
<dbReference type="EMBL" id="BJND01000007">
    <property type="protein sequence ID" value="GEC03539.1"/>
    <property type="molecule type" value="Genomic_DNA"/>
</dbReference>
<accession>A0A4Y3VCW9</accession>
<feature type="transmembrane region" description="Helical" evidence="1">
    <location>
        <begin position="23"/>
        <end position="46"/>
    </location>
</feature>
<dbReference type="RefSeq" id="WP_167529510.1">
    <property type="nucleotide sequence ID" value="NZ_BJND01000007.1"/>
</dbReference>
<reference evidence="2 3" key="1">
    <citation type="submission" date="2019-06" db="EMBL/GenBank/DDBJ databases">
        <title>Whole genome shotgun sequence of Streptomyces spinoverrucosus NBRC 14228.</title>
        <authorList>
            <person name="Hosoyama A."/>
            <person name="Uohara A."/>
            <person name="Ohji S."/>
            <person name="Ichikawa N."/>
        </authorList>
    </citation>
    <scope>NUCLEOTIDE SEQUENCE [LARGE SCALE GENOMIC DNA]</scope>
    <source>
        <strain evidence="2 3">NBRC 14228</strain>
    </source>
</reference>
<keyword evidence="1" id="KW-0812">Transmembrane</keyword>
<comment type="caution">
    <text evidence="2">The sequence shown here is derived from an EMBL/GenBank/DDBJ whole genome shotgun (WGS) entry which is preliminary data.</text>
</comment>
<gene>
    <name evidence="2" type="ORF">SSP24_11940</name>
</gene>
<keyword evidence="1" id="KW-1133">Transmembrane helix</keyword>
<evidence type="ECO:0000313" key="3">
    <source>
        <dbReference type="Proteomes" id="UP000317881"/>
    </source>
</evidence>